<gene>
    <name evidence="2" type="ORF">BCR38DRAFT_478679</name>
</gene>
<evidence type="ECO:0000256" key="1">
    <source>
        <dbReference type="SAM" id="MobiDB-lite"/>
    </source>
</evidence>
<feature type="region of interest" description="Disordered" evidence="1">
    <location>
        <begin position="1"/>
        <end position="29"/>
    </location>
</feature>
<dbReference type="EMBL" id="MCFJ01000022">
    <property type="protein sequence ID" value="ORY56634.1"/>
    <property type="molecule type" value="Genomic_DNA"/>
</dbReference>
<dbReference type="RefSeq" id="XP_040710213.1">
    <property type="nucleotide sequence ID" value="XM_040863116.1"/>
</dbReference>
<evidence type="ECO:0000313" key="3">
    <source>
        <dbReference type="Proteomes" id="UP000193689"/>
    </source>
</evidence>
<reference evidence="2 3" key="1">
    <citation type="submission" date="2016-07" db="EMBL/GenBank/DDBJ databases">
        <title>Pervasive Adenine N6-methylation of Active Genes in Fungi.</title>
        <authorList>
            <consortium name="DOE Joint Genome Institute"/>
            <person name="Mondo S.J."/>
            <person name="Dannebaum R.O."/>
            <person name="Kuo R.C."/>
            <person name="Labutti K."/>
            <person name="Haridas S."/>
            <person name="Kuo A."/>
            <person name="Salamov A."/>
            <person name="Ahrendt S.R."/>
            <person name="Lipzen A."/>
            <person name="Sullivan W."/>
            <person name="Andreopoulos W.B."/>
            <person name="Clum A."/>
            <person name="Lindquist E."/>
            <person name="Daum C."/>
            <person name="Ramamoorthy G.K."/>
            <person name="Gryganskyi A."/>
            <person name="Culley D."/>
            <person name="Magnuson J.K."/>
            <person name="James T.Y."/>
            <person name="O'Malley M.A."/>
            <person name="Stajich J.E."/>
            <person name="Spatafora J.W."/>
            <person name="Visel A."/>
            <person name="Grigoriev I.V."/>
        </authorList>
    </citation>
    <scope>NUCLEOTIDE SEQUENCE [LARGE SCALE GENOMIC DNA]</scope>
    <source>
        <strain evidence="2 3">CBS 129021</strain>
    </source>
</reference>
<evidence type="ECO:0000313" key="2">
    <source>
        <dbReference type="EMBL" id="ORY56634.1"/>
    </source>
</evidence>
<keyword evidence="3" id="KW-1185">Reference proteome</keyword>
<feature type="compositionally biased region" description="Basic residues" evidence="1">
    <location>
        <begin position="1"/>
        <end position="23"/>
    </location>
</feature>
<organism evidence="2 3">
    <name type="scientific">Pseudomassariella vexata</name>
    <dbReference type="NCBI Taxonomy" id="1141098"/>
    <lineage>
        <taxon>Eukaryota</taxon>
        <taxon>Fungi</taxon>
        <taxon>Dikarya</taxon>
        <taxon>Ascomycota</taxon>
        <taxon>Pezizomycotina</taxon>
        <taxon>Sordariomycetes</taxon>
        <taxon>Xylariomycetidae</taxon>
        <taxon>Amphisphaeriales</taxon>
        <taxon>Pseudomassariaceae</taxon>
        <taxon>Pseudomassariella</taxon>
    </lineage>
</organism>
<sequence length="154" mass="16560">MPRHHSTQRSHRPRSGQARHHVHGGSTGSDDFGVDILDVEFSTLSPVLDSTAGPKFWKKIIIARPIGTPCSGNAVWAAICRSWIWSPTRFPLSVSGVSVVTNTDEHDTGMDEGHVVAKFTDKTADQDDARHVGENEGGAGDGWVEGGHIPVACK</sequence>
<proteinExistence type="predicted"/>
<dbReference type="Proteomes" id="UP000193689">
    <property type="component" value="Unassembled WGS sequence"/>
</dbReference>
<protein>
    <submittedName>
        <fullName evidence="2">Uncharacterized protein</fullName>
    </submittedName>
</protein>
<dbReference type="AlphaFoldDB" id="A0A1Y2DBV9"/>
<dbReference type="GeneID" id="63779328"/>
<accession>A0A1Y2DBV9</accession>
<comment type="caution">
    <text evidence="2">The sequence shown here is derived from an EMBL/GenBank/DDBJ whole genome shotgun (WGS) entry which is preliminary data.</text>
</comment>
<name>A0A1Y2DBV9_9PEZI</name>
<dbReference type="InParanoid" id="A0A1Y2DBV9"/>